<evidence type="ECO:0000256" key="1">
    <source>
        <dbReference type="SAM" id="MobiDB-lite"/>
    </source>
</evidence>
<protein>
    <submittedName>
        <fullName evidence="2">Uncharacterized protein</fullName>
    </submittedName>
</protein>
<feature type="non-terminal residue" evidence="2">
    <location>
        <position position="1"/>
    </location>
</feature>
<accession>A0A2I0HNR0</accession>
<name>A0A2I0HNR0_PUNGR</name>
<dbReference type="EMBL" id="PGOL01007218">
    <property type="protein sequence ID" value="PKI32896.1"/>
    <property type="molecule type" value="Genomic_DNA"/>
</dbReference>
<organism evidence="2 3">
    <name type="scientific">Punica granatum</name>
    <name type="common">Pomegranate</name>
    <dbReference type="NCBI Taxonomy" id="22663"/>
    <lineage>
        <taxon>Eukaryota</taxon>
        <taxon>Viridiplantae</taxon>
        <taxon>Streptophyta</taxon>
        <taxon>Embryophyta</taxon>
        <taxon>Tracheophyta</taxon>
        <taxon>Spermatophyta</taxon>
        <taxon>Magnoliopsida</taxon>
        <taxon>eudicotyledons</taxon>
        <taxon>Gunneridae</taxon>
        <taxon>Pentapetalae</taxon>
        <taxon>rosids</taxon>
        <taxon>malvids</taxon>
        <taxon>Myrtales</taxon>
        <taxon>Lythraceae</taxon>
        <taxon>Punica</taxon>
    </lineage>
</organism>
<evidence type="ECO:0000313" key="2">
    <source>
        <dbReference type="EMBL" id="PKI32896.1"/>
    </source>
</evidence>
<comment type="caution">
    <text evidence="2">The sequence shown here is derived from an EMBL/GenBank/DDBJ whole genome shotgun (WGS) entry which is preliminary data.</text>
</comment>
<keyword evidence="3" id="KW-1185">Reference proteome</keyword>
<proteinExistence type="predicted"/>
<reference evidence="2 3" key="1">
    <citation type="submission" date="2017-11" db="EMBL/GenBank/DDBJ databases">
        <title>De-novo sequencing of pomegranate (Punica granatum L.) genome.</title>
        <authorList>
            <person name="Akparov Z."/>
            <person name="Amiraslanov A."/>
            <person name="Hajiyeva S."/>
            <person name="Abbasov M."/>
            <person name="Kaur K."/>
            <person name="Hamwieh A."/>
            <person name="Solovyev V."/>
            <person name="Salamov A."/>
            <person name="Braich B."/>
            <person name="Kosarev P."/>
            <person name="Mahmoud A."/>
            <person name="Hajiyev E."/>
            <person name="Babayeva S."/>
            <person name="Izzatullayeva V."/>
            <person name="Mammadov A."/>
            <person name="Mammadov A."/>
            <person name="Sharifova S."/>
            <person name="Ojaghi J."/>
            <person name="Eynullazada K."/>
            <person name="Bayramov B."/>
            <person name="Abdulazimova A."/>
            <person name="Shahmuradov I."/>
        </authorList>
    </citation>
    <scope>NUCLEOTIDE SEQUENCE [LARGE SCALE GENOMIC DNA]</scope>
    <source>
        <strain evidence="3">cv. AG2017</strain>
        <tissue evidence="2">Leaf</tissue>
    </source>
</reference>
<feature type="region of interest" description="Disordered" evidence="1">
    <location>
        <begin position="1"/>
        <end position="22"/>
    </location>
</feature>
<dbReference type="AlphaFoldDB" id="A0A2I0HNR0"/>
<feature type="compositionally biased region" description="Polar residues" evidence="1">
    <location>
        <begin position="1"/>
        <end position="10"/>
    </location>
</feature>
<evidence type="ECO:0000313" key="3">
    <source>
        <dbReference type="Proteomes" id="UP000233551"/>
    </source>
</evidence>
<sequence>SNPVRIQSPSPDLLGPARVQQRPSRFGPLGPIQWFSAQFDRGPSELPRPSLAQSILPDLSPSRPGPTCPAIFDFFSFFLFTESPLNFPN</sequence>
<gene>
    <name evidence="2" type="ORF">CRG98_046713</name>
</gene>
<dbReference type="Proteomes" id="UP000233551">
    <property type="component" value="Unassembled WGS sequence"/>
</dbReference>